<evidence type="ECO:0000313" key="8">
    <source>
        <dbReference type="Proteomes" id="UP000027195"/>
    </source>
</evidence>
<evidence type="ECO:0000256" key="3">
    <source>
        <dbReference type="ARBA" id="ARBA00023015"/>
    </source>
</evidence>
<name>A0A067N528_BOTB1</name>
<dbReference type="GO" id="GO:0000981">
    <property type="term" value="F:DNA-binding transcription factor activity, RNA polymerase II-specific"/>
    <property type="evidence" value="ECO:0007669"/>
    <property type="project" value="InterPro"/>
</dbReference>
<dbReference type="Pfam" id="PF00172">
    <property type="entry name" value="Zn_clus"/>
    <property type="match status" value="1"/>
</dbReference>
<evidence type="ECO:0000256" key="2">
    <source>
        <dbReference type="ARBA" id="ARBA00022723"/>
    </source>
</evidence>
<keyword evidence="3" id="KW-0805">Transcription regulation</keyword>
<keyword evidence="5" id="KW-0539">Nucleus</keyword>
<dbReference type="SUPFAM" id="SSF57701">
    <property type="entry name" value="Zn2/Cys6 DNA-binding domain"/>
    <property type="match status" value="1"/>
</dbReference>
<evidence type="ECO:0000256" key="4">
    <source>
        <dbReference type="ARBA" id="ARBA00023163"/>
    </source>
</evidence>
<proteinExistence type="predicted"/>
<comment type="subcellular location">
    <subcellularLocation>
        <location evidence="1">Nucleus</location>
    </subcellularLocation>
</comment>
<dbReference type="InterPro" id="IPR001138">
    <property type="entry name" value="Zn2Cys6_DnaBD"/>
</dbReference>
<feature type="domain" description="Zn(2)-C6 fungal-type" evidence="6">
    <location>
        <begin position="22"/>
        <end position="53"/>
    </location>
</feature>
<gene>
    <name evidence="7" type="ORF">BOTBODRAFT_477224</name>
</gene>
<dbReference type="HOGENOM" id="CLU_022337_2_0_1"/>
<accession>A0A067N528</accession>
<dbReference type="Gene3D" id="4.10.240.10">
    <property type="entry name" value="Zn(2)-C6 fungal-type DNA-binding domain"/>
    <property type="match status" value="1"/>
</dbReference>
<evidence type="ECO:0000256" key="1">
    <source>
        <dbReference type="ARBA" id="ARBA00004123"/>
    </source>
</evidence>
<dbReference type="InParanoid" id="A0A067N528"/>
<keyword evidence="8" id="KW-1185">Reference proteome</keyword>
<evidence type="ECO:0000259" key="6">
    <source>
        <dbReference type="PROSITE" id="PS50048"/>
    </source>
</evidence>
<dbReference type="GO" id="GO:0005634">
    <property type="term" value="C:nucleus"/>
    <property type="evidence" value="ECO:0007669"/>
    <property type="project" value="UniProtKB-SubCell"/>
</dbReference>
<evidence type="ECO:0000313" key="7">
    <source>
        <dbReference type="EMBL" id="KDQ18836.1"/>
    </source>
</evidence>
<dbReference type="GO" id="GO:0008270">
    <property type="term" value="F:zinc ion binding"/>
    <property type="evidence" value="ECO:0007669"/>
    <property type="project" value="InterPro"/>
</dbReference>
<organism evidence="7 8">
    <name type="scientific">Botryobasidium botryosum (strain FD-172 SS1)</name>
    <dbReference type="NCBI Taxonomy" id="930990"/>
    <lineage>
        <taxon>Eukaryota</taxon>
        <taxon>Fungi</taxon>
        <taxon>Dikarya</taxon>
        <taxon>Basidiomycota</taxon>
        <taxon>Agaricomycotina</taxon>
        <taxon>Agaricomycetes</taxon>
        <taxon>Cantharellales</taxon>
        <taxon>Botryobasidiaceae</taxon>
        <taxon>Botryobasidium</taxon>
    </lineage>
</organism>
<sequence>MDVVRTSVSVSDAGQIQKVLKTCVACRGKKRRCNAARPTCIRCVRDGEPECVYTTNVVQAKPKALILQQEINSLKAQIYSLRRPAAPDNIESETTHHLSRAAVLPGNLPRALSQDSTSRRWSLVSSSPKQPRASFDPLMGSWWTRNEPPPSGLIAMLARMFAEKEHHYTHDPRPPEFYESLYNPDPNTGLHPALRNAVFLLACGYYQGPFAQLEPLFLQRTKYHLGQSLALADRLLDYIEAYTFLTIYHGQKGR</sequence>
<dbReference type="PANTHER" id="PTHR47338">
    <property type="entry name" value="ZN(II)2CYS6 TRANSCRIPTION FACTOR (EUROFUNG)-RELATED"/>
    <property type="match status" value="1"/>
</dbReference>
<keyword evidence="4" id="KW-0804">Transcription</keyword>
<dbReference type="STRING" id="930990.A0A067N528"/>
<evidence type="ECO:0000256" key="5">
    <source>
        <dbReference type="ARBA" id="ARBA00023242"/>
    </source>
</evidence>
<dbReference type="Proteomes" id="UP000027195">
    <property type="component" value="Unassembled WGS sequence"/>
</dbReference>
<dbReference type="EMBL" id="KL198020">
    <property type="protein sequence ID" value="KDQ18836.1"/>
    <property type="molecule type" value="Genomic_DNA"/>
</dbReference>
<dbReference type="InterPro" id="IPR050815">
    <property type="entry name" value="TF_fung"/>
</dbReference>
<dbReference type="OrthoDB" id="39175at2759"/>
<dbReference type="PROSITE" id="PS50048">
    <property type="entry name" value="ZN2_CY6_FUNGAL_2"/>
    <property type="match status" value="1"/>
</dbReference>
<dbReference type="PANTHER" id="PTHR47338:SF29">
    <property type="entry name" value="ZN(2)-C6 FUNGAL-TYPE DOMAIN-CONTAINING PROTEIN"/>
    <property type="match status" value="1"/>
</dbReference>
<dbReference type="InterPro" id="IPR036864">
    <property type="entry name" value="Zn2-C6_fun-type_DNA-bd_sf"/>
</dbReference>
<dbReference type="SMART" id="SM00066">
    <property type="entry name" value="GAL4"/>
    <property type="match status" value="1"/>
</dbReference>
<dbReference type="PROSITE" id="PS00463">
    <property type="entry name" value="ZN2_CY6_FUNGAL_1"/>
    <property type="match status" value="1"/>
</dbReference>
<protein>
    <recommendedName>
        <fullName evidence="6">Zn(2)-C6 fungal-type domain-containing protein</fullName>
    </recommendedName>
</protein>
<keyword evidence="2" id="KW-0479">Metal-binding</keyword>
<reference evidence="8" key="1">
    <citation type="journal article" date="2014" name="Proc. Natl. Acad. Sci. U.S.A.">
        <title>Extensive sampling of basidiomycete genomes demonstrates inadequacy of the white-rot/brown-rot paradigm for wood decay fungi.</title>
        <authorList>
            <person name="Riley R."/>
            <person name="Salamov A.A."/>
            <person name="Brown D.W."/>
            <person name="Nagy L.G."/>
            <person name="Floudas D."/>
            <person name="Held B.W."/>
            <person name="Levasseur A."/>
            <person name="Lombard V."/>
            <person name="Morin E."/>
            <person name="Otillar R."/>
            <person name="Lindquist E.A."/>
            <person name="Sun H."/>
            <person name="LaButti K.M."/>
            <person name="Schmutz J."/>
            <person name="Jabbour D."/>
            <person name="Luo H."/>
            <person name="Baker S.E."/>
            <person name="Pisabarro A.G."/>
            <person name="Walton J.D."/>
            <person name="Blanchette R.A."/>
            <person name="Henrissat B."/>
            <person name="Martin F."/>
            <person name="Cullen D."/>
            <person name="Hibbett D.S."/>
            <person name="Grigoriev I.V."/>
        </authorList>
    </citation>
    <scope>NUCLEOTIDE SEQUENCE [LARGE SCALE GENOMIC DNA]</scope>
    <source>
        <strain evidence="8">FD-172 SS1</strain>
    </source>
</reference>
<dbReference type="AlphaFoldDB" id="A0A067N528"/>
<dbReference type="CDD" id="cd00067">
    <property type="entry name" value="GAL4"/>
    <property type="match status" value="1"/>
</dbReference>